<gene>
    <name evidence="4" type="ORF">CLODIP_2_CD08180</name>
</gene>
<dbReference type="EMBL" id="CADEPI010000053">
    <property type="protein sequence ID" value="CAB3370536.1"/>
    <property type="molecule type" value="Genomic_DNA"/>
</dbReference>
<dbReference type="AlphaFoldDB" id="A0A8S1CQQ2"/>
<reference evidence="4 5" key="1">
    <citation type="submission" date="2020-04" db="EMBL/GenBank/DDBJ databases">
        <authorList>
            <person name="Alioto T."/>
            <person name="Alioto T."/>
            <person name="Gomez Garrido J."/>
        </authorList>
    </citation>
    <scope>NUCLEOTIDE SEQUENCE [LARGE SCALE GENOMIC DNA]</scope>
</reference>
<evidence type="ECO:0000256" key="2">
    <source>
        <dbReference type="SAM" id="MobiDB-lite"/>
    </source>
</evidence>
<evidence type="ECO:0000259" key="3">
    <source>
        <dbReference type="PROSITE" id="PS50157"/>
    </source>
</evidence>
<dbReference type="GO" id="GO:0008270">
    <property type="term" value="F:zinc ion binding"/>
    <property type="evidence" value="ECO:0007669"/>
    <property type="project" value="UniProtKB-KW"/>
</dbReference>
<keyword evidence="1" id="KW-0479">Metal-binding</keyword>
<keyword evidence="1" id="KW-0862">Zinc</keyword>
<keyword evidence="1" id="KW-0863">Zinc-finger</keyword>
<keyword evidence="5" id="KW-1185">Reference proteome</keyword>
<organism evidence="4 5">
    <name type="scientific">Cloeon dipterum</name>
    <dbReference type="NCBI Taxonomy" id="197152"/>
    <lineage>
        <taxon>Eukaryota</taxon>
        <taxon>Metazoa</taxon>
        <taxon>Ecdysozoa</taxon>
        <taxon>Arthropoda</taxon>
        <taxon>Hexapoda</taxon>
        <taxon>Insecta</taxon>
        <taxon>Pterygota</taxon>
        <taxon>Palaeoptera</taxon>
        <taxon>Ephemeroptera</taxon>
        <taxon>Pisciforma</taxon>
        <taxon>Baetidae</taxon>
        <taxon>Cloeon</taxon>
    </lineage>
</organism>
<feature type="domain" description="C2H2-type" evidence="3">
    <location>
        <begin position="238"/>
        <end position="267"/>
    </location>
</feature>
<dbReference type="PROSITE" id="PS50157">
    <property type="entry name" value="ZINC_FINGER_C2H2_2"/>
    <property type="match status" value="1"/>
</dbReference>
<feature type="compositionally biased region" description="Basic residues" evidence="2">
    <location>
        <begin position="76"/>
        <end position="102"/>
    </location>
</feature>
<comment type="caution">
    <text evidence="4">The sequence shown here is derived from an EMBL/GenBank/DDBJ whole genome shotgun (WGS) entry which is preliminary data.</text>
</comment>
<dbReference type="Proteomes" id="UP000494165">
    <property type="component" value="Unassembled WGS sequence"/>
</dbReference>
<evidence type="ECO:0000313" key="4">
    <source>
        <dbReference type="EMBL" id="CAB3370536.1"/>
    </source>
</evidence>
<name>A0A8S1CQQ2_9INSE</name>
<proteinExistence type="predicted"/>
<evidence type="ECO:0000313" key="5">
    <source>
        <dbReference type="Proteomes" id="UP000494165"/>
    </source>
</evidence>
<sequence>MEELTNRGQSTAPVGEGARIFMDNLDPDFITELLSQPIYVVSSQPDEKQEQQLASSGDTQIVVDAIPDVDEFVVRKKSSPKGAKKAHKRVFVNKKKTSRTARRASSTSSSLSDDSMPNLSSPSPQSVQKKSAISSDERLENTTVCRFQCKVCGLTRFLVLRGLLPHRVCECSSSAVFVPCWVRTGSSSSGGGLGRECVHCPRCFHFYSSSSHLRRHKCVKQHRAQQTEAIGLTGVFEMPCCPHCNECFIFDSQLATHKRREHRGETQ</sequence>
<dbReference type="PROSITE" id="PS00028">
    <property type="entry name" value="ZINC_FINGER_C2H2_1"/>
    <property type="match status" value="2"/>
</dbReference>
<feature type="region of interest" description="Disordered" evidence="2">
    <location>
        <begin position="76"/>
        <end position="134"/>
    </location>
</feature>
<accession>A0A8S1CQQ2</accession>
<dbReference type="InterPro" id="IPR013087">
    <property type="entry name" value="Znf_C2H2_type"/>
</dbReference>
<evidence type="ECO:0000256" key="1">
    <source>
        <dbReference type="PROSITE-ProRule" id="PRU00042"/>
    </source>
</evidence>
<protein>
    <recommendedName>
        <fullName evidence="3">C2H2-type domain-containing protein</fullName>
    </recommendedName>
</protein>
<feature type="compositionally biased region" description="Low complexity" evidence="2">
    <location>
        <begin position="103"/>
        <end position="131"/>
    </location>
</feature>